<protein>
    <submittedName>
        <fullName evidence="1">Uncharacterized protein</fullName>
    </submittedName>
</protein>
<dbReference type="EMBL" id="KI688728">
    <property type="protein sequence ID" value="ETK75785.1"/>
    <property type="molecule type" value="Genomic_DNA"/>
</dbReference>
<name>W2G0F5_PHYNI</name>
<accession>W2G0F5</accession>
<dbReference type="AlphaFoldDB" id="W2G0F5"/>
<feature type="non-terminal residue" evidence="1">
    <location>
        <position position="1"/>
    </location>
</feature>
<gene>
    <name evidence="1" type="ORF">L915_17649</name>
</gene>
<dbReference type="Proteomes" id="UP000053236">
    <property type="component" value="Unassembled WGS sequence"/>
</dbReference>
<sequence length="45" mass="5401">GETVLEIATDWSFSNCVSKQHCYSNELTIWRTNIYERDRDLRHRG</sequence>
<reference evidence="1" key="1">
    <citation type="submission" date="2013-11" db="EMBL/GenBank/DDBJ databases">
        <title>The Genome Sequence of Phytophthora parasitica CJ02B3.</title>
        <authorList>
            <consortium name="The Broad Institute Genomics Platform"/>
            <person name="Russ C."/>
            <person name="Tyler B."/>
            <person name="Panabieres F."/>
            <person name="Shan W."/>
            <person name="Tripathy S."/>
            <person name="Grunwald N."/>
            <person name="Machado M."/>
            <person name="Johnson C.S."/>
            <person name="Arredondo F."/>
            <person name="Hong C."/>
            <person name="Coffey M."/>
            <person name="Young S.K."/>
            <person name="Zeng Q."/>
            <person name="Gargeya S."/>
            <person name="Fitzgerald M."/>
            <person name="Abouelleil A."/>
            <person name="Alvarado L."/>
            <person name="Chapman S.B."/>
            <person name="Gainer-Dewar J."/>
            <person name="Goldberg J."/>
            <person name="Griggs A."/>
            <person name="Gujja S."/>
            <person name="Hansen M."/>
            <person name="Howarth C."/>
            <person name="Imamovic A."/>
            <person name="Ireland A."/>
            <person name="Larimer J."/>
            <person name="McCowan C."/>
            <person name="Murphy C."/>
            <person name="Pearson M."/>
            <person name="Poon T.W."/>
            <person name="Priest M."/>
            <person name="Roberts A."/>
            <person name="Saif S."/>
            <person name="Shea T."/>
            <person name="Sykes S."/>
            <person name="Wortman J."/>
            <person name="Nusbaum C."/>
            <person name="Birren B."/>
        </authorList>
    </citation>
    <scope>NUCLEOTIDE SEQUENCE [LARGE SCALE GENOMIC DNA]</scope>
    <source>
        <strain evidence="1">CJ02B3</strain>
    </source>
</reference>
<proteinExistence type="predicted"/>
<organism evidence="1">
    <name type="scientific">Phytophthora nicotianae</name>
    <name type="common">Potato buckeye rot agent</name>
    <name type="synonym">Phytophthora parasitica</name>
    <dbReference type="NCBI Taxonomy" id="4792"/>
    <lineage>
        <taxon>Eukaryota</taxon>
        <taxon>Sar</taxon>
        <taxon>Stramenopiles</taxon>
        <taxon>Oomycota</taxon>
        <taxon>Peronosporomycetes</taxon>
        <taxon>Peronosporales</taxon>
        <taxon>Peronosporaceae</taxon>
        <taxon>Phytophthora</taxon>
    </lineage>
</organism>
<evidence type="ECO:0000313" key="1">
    <source>
        <dbReference type="EMBL" id="ETK75785.1"/>
    </source>
</evidence>